<proteinExistence type="predicted"/>
<reference evidence="2 3" key="1">
    <citation type="submission" date="2013-08" db="EMBL/GenBank/DDBJ databases">
        <title>The genome sequence of Skermanella stibiiresistens.</title>
        <authorList>
            <person name="Zhu W."/>
            <person name="Wang G."/>
        </authorList>
    </citation>
    <scope>NUCLEOTIDE SEQUENCE [LARGE SCALE GENOMIC DNA]</scope>
    <source>
        <strain evidence="2 3">SB22</strain>
    </source>
</reference>
<protein>
    <submittedName>
        <fullName evidence="2">Uncharacterized protein</fullName>
    </submittedName>
</protein>
<evidence type="ECO:0000313" key="3">
    <source>
        <dbReference type="Proteomes" id="UP000019486"/>
    </source>
</evidence>
<dbReference type="STRING" id="1385369.N825_26515"/>
<dbReference type="AlphaFoldDB" id="W9GRU1"/>
<evidence type="ECO:0000313" key="2">
    <source>
        <dbReference type="EMBL" id="EWY36504.1"/>
    </source>
</evidence>
<dbReference type="Proteomes" id="UP000019486">
    <property type="component" value="Unassembled WGS sequence"/>
</dbReference>
<sequence length="107" mass="12066">MIFESAQLECTDHSHLGQLLTYASGLDPVTIVWIAAHFTEEHRAALDWLNKITDESFRFFGLEVELWRIGDLPAAPKFNIVSKQTTGHARSPRPRARLTTPSSPRHG</sequence>
<accession>W9GRU1</accession>
<keyword evidence="3" id="KW-1185">Reference proteome</keyword>
<organism evidence="2 3">
    <name type="scientific">Skermanella stibiiresistens SB22</name>
    <dbReference type="NCBI Taxonomy" id="1385369"/>
    <lineage>
        <taxon>Bacteria</taxon>
        <taxon>Pseudomonadati</taxon>
        <taxon>Pseudomonadota</taxon>
        <taxon>Alphaproteobacteria</taxon>
        <taxon>Rhodospirillales</taxon>
        <taxon>Azospirillaceae</taxon>
        <taxon>Skermanella</taxon>
    </lineage>
</organism>
<gene>
    <name evidence="2" type="ORF">N825_26515</name>
</gene>
<dbReference type="EMBL" id="AVFL01000042">
    <property type="protein sequence ID" value="EWY36504.1"/>
    <property type="molecule type" value="Genomic_DNA"/>
</dbReference>
<evidence type="ECO:0000256" key="1">
    <source>
        <dbReference type="SAM" id="MobiDB-lite"/>
    </source>
</evidence>
<name>W9GRU1_9PROT</name>
<comment type="caution">
    <text evidence="2">The sequence shown here is derived from an EMBL/GenBank/DDBJ whole genome shotgun (WGS) entry which is preliminary data.</text>
</comment>
<feature type="region of interest" description="Disordered" evidence="1">
    <location>
        <begin position="83"/>
        <end position="107"/>
    </location>
</feature>